<keyword evidence="2" id="KW-1185">Reference proteome</keyword>
<protein>
    <submittedName>
        <fullName evidence="1">Uncharacterized protein</fullName>
    </submittedName>
</protein>
<organism evidence="1 2">
    <name type="scientific">Geodia barretti</name>
    <name type="common">Barrett's horny sponge</name>
    <dbReference type="NCBI Taxonomy" id="519541"/>
    <lineage>
        <taxon>Eukaryota</taxon>
        <taxon>Metazoa</taxon>
        <taxon>Porifera</taxon>
        <taxon>Demospongiae</taxon>
        <taxon>Heteroscleromorpha</taxon>
        <taxon>Tetractinellida</taxon>
        <taxon>Astrophorina</taxon>
        <taxon>Geodiidae</taxon>
        <taxon>Geodia</taxon>
    </lineage>
</organism>
<dbReference type="AlphaFoldDB" id="A0AA35RB62"/>
<gene>
    <name evidence="1" type="ORF">GBAR_LOCUS5536</name>
</gene>
<reference evidence="1" key="1">
    <citation type="submission" date="2023-03" db="EMBL/GenBank/DDBJ databases">
        <authorList>
            <person name="Steffen K."/>
            <person name="Cardenas P."/>
        </authorList>
    </citation>
    <scope>NUCLEOTIDE SEQUENCE</scope>
</reference>
<dbReference type="Proteomes" id="UP001174909">
    <property type="component" value="Unassembled WGS sequence"/>
</dbReference>
<proteinExistence type="predicted"/>
<evidence type="ECO:0000313" key="1">
    <source>
        <dbReference type="EMBL" id="CAI8007999.1"/>
    </source>
</evidence>
<comment type="caution">
    <text evidence="1">The sequence shown here is derived from an EMBL/GenBank/DDBJ whole genome shotgun (WGS) entry which is preliminary data.</text>
</comment>
<evidence type="ECO:0000313" key="2">
    <source>
        <dbReference type="Proteomes" id="UP001174909"/>
    </source>
</evidence>
<sequence>MPTGSVDYGTLKQGRELIRASGV</sequence>
<accession>A0AA35RB62</accession>
<name>A0AA35RB62_GEOBA</name>
<dbReference type="EMBL" id="CASHTH010000814">
    <property type="protein sequence ID" value="CAI8007999.1"/>
    <property type="molecule type" value="Genomic_DNA"/>
</dbReference>